<accession>A0ABW3R332</accession>
<dbReference type="PANTHER" id="PTHR38468">
    <property type="entry name" value="SLL0939 PROTEIN"/>
    <property type="match status" value="1"/>
</dbReference>
<comment type="caution">
    <text evidence="2">The sequence shown here is derived from an EMBL/GenBank/DDBJ whole genome shotgun (WGS) entry which is preliminary data.</text>
</comment>
<keyword evidence="1" id="KW-0472">Membrane</keyword>
<dbReference type="EMBL" id="JBHTLK010000243">
    <property type="protein sequence ID" value="MFD1151482.1"/>
    <property type="molecule type" value="Genomic_DNA"/>
</dbReference>
<evidence type="ECO:0000313" key="2">
    <source>
        <dbReference type="EMBL" id="MFD1151482.1"/>
    </source>
</evidence>
<evidence type="ECO:0000256" key="1">
    <source>
        <dbReference type="SAM" id="Phobius"/>
    </source>
</evidence>
<keyword evidence="1" id="KW-1133">Transmembrane helix</keyword>
<name>A0ABW3R332_9PSEU</name>
<gene>
    <name evidence="2" type="ORF">ACFQ3T_30490</name>
</gene>
<dbReference type="RefSeq" id="WP_380728525.1">
    <property type="nucleotide sequence ID" value="NZ_JBHTLK010000243.1"/>
</dbReference>
<feature type="transmembrane region" description="Helical" evidence="1">
    <location>
        <begin position="12"/>
        <end position="38"/>
    </location>
</feature>
<protein>
    <submittedName>
        <fullName evidence="2">DUF1622 domain-containing protein</fullName>
    </submittedName>
</protein>
<organism evidence="2 3">
    <name type="scientific">Saccharothrix hoggarensis</name>
    <dbReference type="NCBI Taxonomy" id="913853"/>
    <lineage>
        <taxon>Bacteria</taxon>
        <taxon>Bacillati</taxon>
        <taxon>Actinomycetota</taxon>
        <taxon>Actinomycetes</taxon>
        <taxon>Pseudonocardiales</taxon>
        <taxon>Pseudonocardiaceae</taxon>
        <taxon>Saccharothrix</taxon>
    </lineage>
</organism>
<proteinExistence type="predicted"/>
<keyword evidence="3" id="KW-1185">Reference proteome</keyword>
<dbReference type="InterPro" id="IPR012427">
    <property type="entry name" value="DUF1622"/>
</dbReference>
<sequence>MLEEKLRTSIDVVVSVIEAAGACVIVVGAVWAVVRFLIAGVRDRDAAAFTSVRLTLGRFLALGLEFLLAADILETAVAPTFEEIGKLAAIAAIRTALNYFLRHEIEQEQRAVERDGGARASARPDGGDG</sequence>
<keyword evidence="1" id="KW-0812">Transmembrane</keyword>
<reference evidence="3" key="1">
    <citation type="journal article" date="2019" name="Int. J. Syst. Evol. Microbiol.">
        <title>The Global Catalogue of Microorganisms (GCM) 10K type strain sequencing project: providing services to taxonomists for standard genome sequencing and annotation.</title>
        <authorList>
            <consortium name="The Broad Institute Genomics Platform"/>
            <consortium name="The Broad Institute Genome Sequencing Center for Infectious Disease"/>
            <person name="Wu L."/>
            <person name="Ma J."/>
        </authorList>
    </citation>
    <scope>NUCLEOTIDE SEQUENCE [LARGE SCALE GENOMIC DNA]</scope>
    <source>
        <strain evidence="3">CCUG 60214</strain>
    </source>
</reference>
<dbReference type="Pfam" id="PF07784">
    <property type="entry name" value="DUF1622"/>
    <property type="match status" value="1"/>
</dbReference>
<dbReference type="Proteomes" id="UP001597168">
    <property type="component" value="Unassembled WGS sequence"/>
</dbReference>
<evidence type="ECO:0000313" key="3">
    <source>
        <dbReference type="Proteomes" id="UP001597168"/>
    </source>
</evidence>
<dbReference type="PANTHER" id="PTHR38468:SF1">
    <property type="entry name" value="SLL0939 PROTEIN"/>
    <property type="match status" value="1"/>
</dbReference>